<dbReference type="CDD" id="cd00093">
    <property type="entry name" value="HTH_XRE"/>
    <property type="match status" value="1"/>
</dbReference>
<sequence length="184" mass="20910">MEESIRQIGERLKGLREVFNIPAEEVAELCDISLEHYLKIEAGEADPSLYRLSKIAKRYGIGIDVLLFGEEPRMSTYFLTRRQQGMSVERTKGYTYESLASGFRGRKVDPFMVTIEPLPGEKRHNKNSHAGQEYDYVLEGDLEITIGEKVMTLHPGDSIYFDAGHKHCMRALGNHAVKFLCVVI</sequence>
<dbReference type="SUPFAM" id="SSF47413">
    <property type="entry name" value="lambda repressor-like DNA-binding domains"/>
    <property type="match status" value="1"/>
</dbReference>
<evidence type="ECO:0000313" key="4">
    <source>
        <dbReference type="Proteomes" id="UP000056252"/>
    </source>
</evidence>
<name>A0A0S2KN14_9BACT</name>
<evidence type="ECO:0000256" key="1">
    <source>
        <dbReference type="ARBA" id="ARBA00023125"/>
    </source>
</evidence>
<evidence type="ECO:0000313" key="3">
    <source>
        <dbReference type="EMBL" id="ALO49518.1"/>
    </source>
</evidence>
<dbReference type="InterPro" id="IPR001387">
    <property type="entry name" value="Cro/C1-type_HTH"/>
</dbReference>
<evidence type="ECO:0000259" key="2">
    <source>
        <dbReference type="PROSITE" id="PS50943"/>
    </source>
</evidence>
<protein>
    <submittedName>
        <fullName evidence="3">Transcriptional regulator</fullName>
    </submittedName>
</protein>
<dbReference type="InterPro" id="IPR013096">
    <property type="entry name" value="Cupin_2"/>
</dbReference>
<dbReference type="Proteomes" id="UP000056252">
    <property type="component" value="Chromosome"/>
</dbReference>
<dbReference type="CDD" id="cd02209">
    <property type="entry name" value="cupin_XRE_C"/>
    <property type="match status" value="1"/>
</dbReference>
<dbReference type="Pfam" id="PF07883">
    <property type="entry name" value="Cupin_2"/>
    <property type="match status" value="1"/>
</dbReference>
<dbReference type="GO" id="GO:0003677">
    <property type="term" value="F:DNA binding"/>
    <property type="evidence" value="ECO:0007669"/>
    <property type="project" value="UniProtKB-KW"/>
</dbReference>
<dbReference type="eggNOG" id="COG1917">
    <property type="taxonomic scope" value="Bacteria"/>
</dbReference>
<dbReference type="InterPro" id="IPR014710">
    <property type="entry name" value="RmlC-like_jellyroll"/>
</dbReference>
<keyword evidence="1" id="KW-0238">DNA-binding</keyword>
<dbReference type="Pfam" id="PF01381">
    <property type="entry name" value="HTH_3"/>
    <property type="match status" value="1"/>
</dbReference>
<dbReference type="Gene3D" id="1.10.260.40">
    <property type="entry name" value="lambda repressor-like DNA-binding domains"/>
    <property type="match status" value="1"/>
</dbReference>
<dbReference type="RefSeq" id="WP_025065611.1">
    <property type="nucleotide sequence ID" value="NZ_CAUPOR010000110.1"/>
</dbReference>
<dbReference type="InterPro" id="IPR050807">
    <property type="entry name" value="TransReg_Diox_bact_type"/>
</dbReference>
<dbReference type="SUPFAM" id="SSF51182">
    <property type="entry name" value="RmlC-like cupins"/>
    <property type="match status" value="1"/>
</dbReference>
<dbReference type="InterPro" id="IPR011051">
    <property type="entry name" value="RmlC_Cupin_sf"/>
</dbReference>
<accession>A0A0S2KN14</accession>
<dbReference type="PROSITE" id="PS50943">
    <property type="entry name" value="HTH_CROC1"/>
    <property type="match status" value="1"/>
</dbReference>
<gene>
    <name evidence="3" type="ORF">AS203_10865</name>
</gene>
<keyword evidence="4" id="KW-1185">Reference proteome</keyword>
<dbReference type="STRING" id="76123.AS203_10865"/>
<reference evidence="4" key="1">
    <citation type="submission" date="2015-11" db="EMBL/GenBank/DDBJ databases">
        <authorList>
            <person name="Holder M.E."/>
            <person name="Ajami N.J."/>
            <person name="Petrosino J.F."/>
        </authorList>
    </citation>
    <scope>NUCLEOTIDE SEQUENCE [LARGE SCALE GENOMIC DNA]</scope>
    <source>
        <strain evidence="4">F0113</strain>
    </source>
</reference>
<proteinExistence type="predicted"/>
<dbReference type="PANTHER" id="PTHR46797:SF19">
    <property type="entry name" value="BLL2473 PROTEIN"/>
    <property type="match status" value="1"/>
</dbReference>
<dbReference type="SMART" id="SM00530">
    <property type="entry name" value="HTH_XRE"/>
    <property type="match status" value="1"/>
</dbReference>
<dbReference type="AlphaFoldDB" id="A0A0S2KN14"/>
<dbReference type="GO" id="GO:0003700">
    <property type="term" value="F:DNA-binding transcription factor activity"/>
    <property type="evidence" value="ECO:0007669"/>
    <property type="project" value="TreeGrafter"/>
</dbReference>
<feature type="domain" description="HTH cro/C1-type" evidence="2">
    <location>
        <begin position="12"/>
        <end position="66"/>
    </location>
</feature>
<dbReference type="Gene3D" id="2.60.120.10">
    <property type="entry name" value="Jelly Rolls"/>
    <property type="match status" value="1"/>
</dbReference>
<dbReference type="InterPro" id="IPR010982">
    <property type="entry name" value="Lambda_DNA-bd_dom_sf"/>
</dbReference>
<dbReference type="PANTHER" id="PTHR46797">
    <property type="entry name" value="HTH-TYPE TRANSCRIPTIONAL REGULATOR"/>
    <property type="match status" value="1"/>
</dbReference>
<dbReference type="KEGG" id="peo:AS203_10865"/>
<dbReference type="EMBL" id="CP013195">
    <property type="protein sequence ID" value="ALO49518.1"/>
    <property type="molecule type" value="Genomic_DNA"/>
</dbReference>
<dbReference type="OrthoDB" id="9805356at2"/>
<organism evidence="3 4">
    <name type="scientific">Hoylesella enoeca</name>
    <dbReference type="NCBI Taxonomy" id="76123"/>
    <lineage>
        <taxon>Bacteria</taxon>
        <taxon>Pseudomonadati</taxon>
        <taxon>Bacteroidota</taxon>
        <taxon>Bacteroidia</taxon>
        <taxon>Bacteroidales</taxon>
        <taxon>Prevotellaceae</taxon>
        <taxon>Hoylesella</taxon>
    </lineage>
</organism>
<dbReference type="GO" id="GO:0005829">
    <property type="term" value="C:cytosol"/>
    <property type="evidence" value="ECO:0007669"/>
    <property type="project" value="TreeGrafter"/>
</dbReference>